<dbReference type="AlphaFoldDB" id="A0A4C1ZC21"/>
<protein>
    <submittedName>
        <fullName evidence="1">Uncharacterized protein</fullName>
    </submittedName>
</protein>
<organism evidence="1 2">
    <name type="scientific">Eumeta variegata</name>
    <name type="common">Bagworm moth</name>
    <name type="synonym">Eumeta japonica</name>
    <dbReference type="NCBI Taxonomy" id="151549"/>
    <lineage>
        <taxon>Eukaryota</taxon>
        <taxon>Metazoa</taxon>
        <taxon>Ecdysozoa</taxon>
        <taxon>Arthropoda</taxon>
        <taxon>Hexapoda</taxon>
        <taxon>Insecta</taxon>
        <taxon>Pterygota</taxon>
        <taxon>Neoptera</taxon>
        <taxon>Endopterygota</taxon>
        <taxon>Lepidoptera</taxon>
        <taxon>Glossata</taxon>
        <taxon>Ditrysia</taxon>
        <taxon>Tineoidea</taxon>
        <taxon>Psychidae</taxon>
        <taxon>Oiketicinae</taxon>
        <taxon>Eumeta</taxon>
    </lineage>
</organism>
<keyword evidence="2" id="KW-1185">Reference proteome</keyword>
<dbReference type="Proteomes" id="UP000299102">
    <property type="component" value="Unassembled WGS sequence"/>
</dbReference>
<evidence type="ECO:0000313" key="1">
    <source>
        <dbReference type="EMBL" id="GBP86321.1"/>
    </source>
</evidence>
<accession>A0A4C1ZC21</accession>
<evidence type="ECO:0000313" key="2">
    <source>
        <dbReference type="Proteomes" id="UP000299102"/>
    </source>
</evidence>
<proteinExistence type="predicted"/>
<name>A0A4C1ZC21_EUMVA</name>
<gene>
    <name evidence="1" type="ORF">EVAR_52717_1</name>
</gene>
<comment type="caution">
    <text evidence="1">The sequence shown here is derived from an EMBL/GenBank/DDBJ whole genome shotgun (WGS) entry which is preliminary data.</text>
</comment>
<reference evidence="1 2" key="1">
    <citation type="journal article" date="2019" name="Commun. Biol.">
        <title>The bagworm genome reveals a unique fibroin gene that provides high tensile strength.</title>
        <authorList>
            <person name="Kono N."/>
            <person name="Nakamura H."/>
            <person name="Ohtoshi R."/>
            <person name="Tomita M."/>
            <person name="Numata K."/>
            <person name="Arakawa K."/>
        </authorList>
    </citation>
    <scope>NUCLEOTIDE SEQUENCE [LARGE SCALE GENOMIC DNA]</scope>
</reference>
<sequence length="131" mass="14237">MDRRAGAPPPAPRAAPVAFVLGGPPARANHSLRRPNGGRRIIVTFRRQIAARAVIYSFGVCCRGGKVAMSTSWTKGCMENSTYENAFRMRLILQRFYSAWDVFVDAHANGFSAMRPKATTTPHLSSAITGG</sequence>
<dbReference type="EMBL" id="BGZK01001787">
    <property type="protein sequence ID" value="GBP86321.1"/>
    <property type="molecule type" value="Genomic_DNA"/>
</dbReference>